<evidence type="ECO:0000256" key="1">
    <source>
        <dbReference type="SAM" id="MobiDB-lite"/>
    </source>
</evidence>
<organism evidence="2 3">
    <name type="scientific">Panicum miliaceum</name>
    <name type="common">Proso millet</name>
    <name type="synonym">Broomcorn millet</name>
    <dbReference type="NCBI Taxonomy" id="4540"/>
    <lineage>
        <taxon>Eukaryota</taxon>
        <taxon>Viridiplantae</taxon>
        <taxon>Streptophyta</taxon>
        <taxon>Embryophyta</taxon>
        <taxon>Tracheophyta</taxon>
        <taxon>Spermatophyta</taxon>
        <taxon>Magnoliopsida</taxon>
        <taxon>Liliopsida</taxon>
        <taxon>Poales</taxon>
        <taxon>Poaceae</taxon>
        <taxon>PACMAD clade</taxon>
        <taxon>Panicoideae</taxon>
        <taxon>Panicodae</taxon>
        <taxon>Paniceae</taxon>
        <taxon>Panicinae</taxon>
        <taxon>Panicum</taxon>
        <taxon>Panicum sect. Panicum</taxon>
    </lineage>
</organism>
<feature type="compositionally biased region" description="Basic residues" evidence="1">
    <location>
        <begin position="96"/>
        <end position="108"/>
    </location>
</feature>
<gene>
    <name evidence="2" type="ORF">C2845_PM03G12990</name>
</gene>
<dbReference type="EMBL" id="PQIB02000002">
    <property type="protein sequence ID" value="RLN34964.1"/>
    <property type="molecule type" value="Genomic_DNA"/>
</dbReference>
<feature type="region of interest" description="Disordered" evidence="1">
    <location>
        <begin position="52"/>
        <end position="119"/>
    </location>
</feature>
<dbReference type="Proteomes" id="UP000275267">
    <property type="component" value="Unassembled WGS sequence"/>
</dbReference>
<evidence type="ECO:0000313" key="2">
    <source>
        <dbReference type="EMBL" id="RLN34964.1"/>
    </source>
</evidence>
<comment type="caution">
    <text evidence="2">The sequence shown here is derived from an EMBL/GenBank/DDBJ whole genome shotgun (WGS) entry which is preliminary data.</text>
</comment>
<name>A0A3L6T9N8_PANMI</name>
<keyword evidence="3" id="KW-1185">Reference proteome</keyword>
<feature type="compositionally biased region" description="Polar residues" evidence="1">
    <location>
        <begin position="61"/>
        <end position="70"/>
    </location>
</feature>
<evidence type="ECO:0000313" key="3">
    <source>
        <dbReference type="Proteomes" id="UP000275267"/>
    </source>
</evidence>
<protein>
    <submittedName>
        <fullName evidence="2">Uncharacterized protein</fullName>
    </submittedName>
</protein>
<sequence length="119" mass="12374">MSSSSGGGRGRLATGSRGGRVGAATGSKGGGKAKSVIETSKNIVCNIRKRLMQHKKKPNATWGSGSATCKNDTEGARPTDRRGSKSEPVEVERTRGQSRRCSRRRKRGVVPSGCGGGTS</sequence>
<feature type="compositionally biased region" description="Gly residues" evidence="1">
    <location>
        <begin position="1"/>
        <end position="32"/>
    </location>
</feature>
<feature type="region of interest" description="Disordered" evidence="1">
    <location>
        <begin position="1"/>
        <end position="40"/>
    </location>
</feature>
<accession>A0A3L6T9N8</accession>
<dbReference type="AlphaFoldDB" id="A0A3L6T9N8"/>
<feature type="compositionally biased region" description="Basic and acidic residues" evidence="1">
    <location>
        <begin position="71"/>
        <end position="95"/>
    </location>
</feature>
<reference evidence="3" key="1">
    <citation type="journal article" date="2019" name="Nat. Commun.">
        <title>The genome of broomcorn millet.</title>
        <authorList>
            <person name="Zou C."/>
            <person name="Miki D."/>
            <person name="Li D."/>
            <person name="Tang Q."/>
            <person name="Xiao L."/>
            <person name="Rajput S."/>
            <person name="Deng P."/>
            <person name="Jia W."/>
            <person name="Huang R."/>
            <person name="Zhang M."/>
            <person name="Sun Y."/>
            <person name="Hu J."/>
            <person name="Fu X."/>
            <person name="Schnable P.S."/>
            <person name="Li F."/>
            <person name="Zhang H."/>
            <person name="Feng B."/>
            <person name="Zhu X."/>
            <person name="Liu R."/>
            <person name="Schnable J.C."/>
            <person name="Zhu J.-K."/>
            <person name="Zhang H."/>
        </authorList>
    </citation>
    <scope>NUCLEOTIDE SEQUENCE [LARGE SCALE GENOMIC DNA]</scope>
</reference>
<proteinExistence type="predicted"/>